<accession>A0ABW9VSH4</accession>
<evidence type="ECO:0000259" key="3">
    <source>
        <dbReference type="PROSITE" id="PS51352"/>
    </source>
</evidence>
<dbReference type="CDD" id="cd02966">
    <property type="entry name" value="TlpA_like_family"/>
    <property type="match status" value="1"/>
</dbReference>
<keyword evidence="5" id="KW-1185">Reference proteome</keyword>
<feature type="signal peptide" evidence="2">
    <location>
        <begin position="1"/>
        <end position="20"/>
    </location>
</feature>
<evidence type="ECO:0000256" key="1">
    <source>
        <dbReference type="ARBA" id="ARBA00023284"/>
    </source>
</evidence>
<protein>
    <submittedName>
        <fullName evidence="4">Redoxin domain-containing protein</fullName>
    </submittedName>
</protein>
<dbReference type="InterPro" id="IPR050553">
    <property type="entry name" value="Thioredoxin_ResA/DsbE_sf"/>
</dbReference>
<dbReference type="InterPro" id="IPR017937">
    <property type="entry name" value="Thioredoxin_CS"/>
</dbReference>
<feature type="chain" id="PRO_5045421118" evidence="2">
    <location>
        <begin position="21"/>
        <end position="167"/>
    </location>
</feature>
<dbReference type="Pfam" id="PF00578">
    <property type="entry name" value="AhpC-TSA"/>
    <property type="match status" value="1"/>
</dbReference>
<dbReference type="InterPro" id="IPR036249">
    <property type="entry name" value="Thioredoxin-like_sf"/>
</dbReference>
<dbReference type="SUPFAM" id="SSF52833">
    <property type="entry name" value="Thioredoxin-like"/>
    <property type="match status" value="1"/>
</dbReference>
<evidence type="ECO:0000313" key="5">
    <source>
        <dbReference type="Proteomes" id="UP000478090"/>
    </source>
</evidence>
<keyword evidence="1" id="KW-0676">Redox-active center</keyword>
<comment type="caution">
    <text evidence="4">The sequence shown here is derived from an EMBL/GenBank/DDBJ whole genome shotgun (WGS) entry which is preliminary data.</text>
</comment>
<dbReference type="Proteomes" id="UP000478090">
    <property type="component" value="Unassembled WGS sequence"/>
</dbReference>
<keyword evidence="2" id="KW-0732">Signal</keyword>
<name>A0ABW9VSH4_9BURK</name>
<dbReference type="InterPro" id="IPR000866">
    <property type="entry name" value="AhpC/TSA"/>
</dbReference>
<gene>
    <name evidence="4" type="ORF">GTP27_21750</name>
</gene>
<dbReference type="EMBL" id="WWCM01000025">
    <property type="protein sequence ID" value="MYM41933.1"/>
    <property type="molecule type" value="Genomic_DNA"/>
</dbReference>
<reference evidence="4 5" key="1">
    <citation type="submission" date="2019-12" db="EMBL/GenBank/DDBJ databases">
        <title>Novel species isolated from a subtropical stream in China.</title>
        <authorList>
            <person name="Lu H."/>
        </authorList>
    </citation>
    <scope>NUCLEOTIDE SEQUENCE [LARGE SCALE GENOMIC DNA]</scope>
    <source>
        <strain evidence="4 5">CY13W</strain>
    </source>
</reference>
<feature type="domain" description="Thioredoxin" evidence="3">
    <location>
        <begin position="23"/>
        <end position="165"/>
    </location>
</feature>
<sequence length="167" mass="18367">MIFRYLLLACALTFTCNAYAADLAVGKPMPIVEATLLDSAQHVKIGPGSGRVTIINFWASWCVPCRVEMPAIQAYYDKYKSQGLEVLAISMDDPHDVADVRKIAQSYSFAIALKTDSDFKGLGRIWRMPSTFVIDRNGILRKNGQEGVPTVDLGSLETLVTPLLSQP</sequence>
<evidence type="ECO:0000313" key="4">
    <source>
        <dbReference type="EMBL" id="MYM41933.1"/>
    </source>
</evidence>
<dbReference type="PROSITE" id="PS51352">
    <property type="entry name" value="THIOREDOXIN_2"/>
    <property type="match status" value="1"/>
</dbReference>
<dbReference type="PANTHER" id="PTHR42852:SF17">
    <property type="entry name" value="THIOREDOXIN-LIKE PROTEIN HI_1115"/>
    <property type="match status" value="1"/>
</dbReference>
<dbReference type="InterPro" id="IPR013766">
    <property type="entry name" value="Thioredoxin_domain"/>
</dbReference>
<evidence type="ECO:0000256" key="2">
    <source>
        <dbReference type="SAM" id="SignalP"/>
    </source>
</evidence>
<proteinExistence type="predicted"/>
<dbReference type="PANTHER" id="PTHR42852">
    <property type="entry name" value="THIOL:DISULFIDE INTERCHANGE PROTEIN DSBE"/>
    <property type="match status" value="1"/>
</dbReference>
<dbReference type="PROSITE" id="PS00194">
    <property type="entry name" value="THIOREDOXIN_1"/>
    <property type="match status" value="1"/>
</dbReference>
<organism evidence="4 5">
    <name type="scientific">Duganella qianjiadongensis</name>
    <dbReference type="NCBI Taxonomy" id="2692176"/>
    <lineage>
        <taxon>Bacteria</taxon>
        <taxon>Pseudomonadati</taxon>
        <taxon>Pseudomonadota</taxon>
        <taxon>Betaproteobacteria</taxon>
        <taxon>Burkholderiales</taxon>
        <taxon>Oxalobacteraceae</taxon>
        <taxon>Telluria group</taxon>
        <taxon>Duganella</taxon>
    </lineage>
</organism>
<dbReference type="Gene3D" id="3.40.30.10">
    <property type="entry name" value="Glutaredoxin"/>
    <property type="match status" value="1"/>
</dbReference>